<organism evidence="1 2">
    <name type="scientific">Clostridium disporicum</name>
    <dbReference type="NCBI Taxonomy" id="84024"/>
    <lineage>
        <taxon>Bacteria</taxon>
        <taxon>Bacillati</taxon>
        <taxon>Bacillota</taxon>
        <taxon>Clostridia</taxon>
        <taxon>Eubacteriales</taxon>
        <taxon>Clostridiaceae</taxon>
        <taxon>Clostridium</taxon>
    </lineage>
</organism>
<dbReference type="OrthoDB" id="1936335at2"/>
<proteinExistence type="predicted"/>
<reference evidence="1 2" key="1">
    <citation type="submission" date="2015-09" db="EMBL/GenBank/DDBJ databases">
        <authorList>
            <consortium name="Pathogen Informatics"/>
        </authorList>
    </citation>
    <scope>NUCLEOTIDE SEQUENCE [LARGE SCALE GENOMIC DNA]</scope>
    <source>
        <strain evidence="1 2">2789STDY5834856</strain>
    </source>
</reference>
<name>A0A174K2L3_9CLOT</name>
<dbReference type="Proteomes" id="UP000095594">
    <property type="component" value="Unassembled WGS sequence"/>
</dbReference>
<gene>
    <name evidence="1" type="ORF">ERS852471_02918</name>
</gene>
<dbReference type="RefSeq" id="WP_055267781.1">
    <property type="nucleotide sequence ID" value="NZ_CABIXQ010000024.1"/>
</dbReference>
<protein>
    <submittedName>
        <fullName evidence="1">Uncharacterized protein</fullName>
    </submittedName>
</protein>
<dbReference type="AlphaFoldDB" id="A0A174K2L3"/>
<accession>A0A174K2L3</accession>
<dbReference type="EMBL" id="CYZX01000024">
    <property type="protein sequence ID" value="CUP06262.1"/>
    <property type="molecule type" value="Genomic_DNA"/>
</dbReference>
<evidence type="ECO:0000313" key="1">
    <source>
        <dbReference type="EMBL" id="CUP06262.1"/>
    </source>
</evidence>
<evidence type="ECO:0000313" key="2">
    <source>
        <dbReference type="Proteomes" id="UP000095594"/>
    </source>
</evidence>
<sequence length="112" mass="13551">MKIKIESLLIDKDNSIAERIGSDNAFWVRDLKFNVDPKSLEVTNEDPEILKCLKYYINENKNLIDYLEVRELIDTSNIICTNFWNEEEFNRTCKFEFRDYFNLEECKYVYIN</sequence>